<protein>
    <recommendedName>
        <fullName evidence="5">Succinate dehydrogenase cytochrome b556 subunit</fullName>
    </recommendedName>
</protein>
<dbReference type="EMBL" id="QPMH01000015">
    <property type="protein sequence ID" value="RDD61142.1"/>
    <property type="molecule type" value="Genomic_DNA"/>
</dbReference>
<dbReference type="InterPro" id="IPR034804">
    <property type="entry name" value="SQR/QFR_C/D"/>
</dbReference>
<keyword evidence="11 14" id="KW-0472">Membrane</keyword>
<evidence type="ECO:0000313" key="16">
    <source>
        <dbReference type="Proteomes" id="UP000253941"/>
    </source>
</evidence>
<evidence type="ECO:0000256" key="14">
    <source>
        <dbReference type="SAM" id="Phobius"/>
    </source>
</evidence>
<keyword evidence="7 14" id="KW-0812">Transmembrane</keyword>
<evidence type="ECO:0000256" key="13">
    <source>
        <dbReference type="SAM" id="MobiDB-lite"/>
    </source>
</evidence>
<evidence type="ECO:0000256" key="6">
    <source>
        <dbReference type="ARBA" id="ARBA00022617"/>
    </source>
</evidence>
<accession>A0A369T8C0</accession>
<dbReference type="GO" id="GO:0009055">
    <property type="term" value="F:electron transfer activity"/>
    <property type="evidence" value="ECO:0007669"/>
    <property type="project" value="InterPro"/>
</dbReference>
<evidence type="ECO:0000256" key="12">
    <source>
        <dbReference type="ARBA" id="ARBA00025912"/>
    </source>
</evidence>
<reference evidence="15 16" key="1">
    <citation type="submission" date="2018-07" db="EMBL/GenBank/DDBJ databases">
        <title>Venubactetium sediminum gen. nov., sp. nov., isolated from a marine solar saltern.</title>
        <authorList>
            <person name="Wang S."/>
        </authorList>
    </citation>
    <scope>NUCLEOTIDE SEQUENCE [LARGE SCALE GENOMIC DNA]</scope>
    <source>
        <strain evidence="15 16">WD2A32</strain>
    </source>
</reference>
<dbReference type="PROSITE" id="PS01001">
    <property type="entry name" value="SDH_CYT_2"/>
    <property type="match status" value="1"/>
</dbReference>
<keyword evidence="10" id="KW-0408">Iron</keyword>
<dbReference type="InterPro" id="IPR014314">
    <property type="entry name" value="Succ_DH_cytb556"/>
</dbReference>
<evidence type="ECO:0000256" key="4">
    <source>
        <dbReference type="ARBA" id="ARBA00007244"/>
    </source>
</evidence>
<dbReference type="CDD" id="cd03499">
    <property type="entry name" value="SQR_TypeC_SdhC"/>
    <property type="match status" value="1"/>
</dbReference>
<keyword evidence="6" id="KW-0349">Heme</keyword>
<dbReference type="InterPro" id="IPR018495">
    <property type="entry name" value="Succ_DH_cyt_bsu_CS"/>
</dbReference>
<name>A0A369T8C0_9PROT</name>
<dbReference type="AlphaFoldDB" id="A0A369T8C0"/>
<dbReference type="GO" id="GO:0006099">
    <property type="term" value="P:tricarboxylic acid cycle"/>
    <property type="evidence" value="ECO:0007669"/>
    <property type="project" value="InterPro"/>
</dbReference>
<feature type="transmembrane region" description="Helical" evidence="14">
    <location>
        <begin position="113"/>
        <end position="135"/>
    </location>
</feature>
<feature type="transmembrane region" description="Helical" evidence="14">
    <location>
        <begin position="155"/>
        <end position="180"/>
    </location>
</feature>
<gene>
    <name evidence="15" type="primary">sdhC</name>
    <name evidence="15" type="ORF">DRB17_14715</name>
</gene>
<keyword evidence="9 14" id="KW-1133">Transmembrane helix</keyword>
<evidence type="ECO:0000256" key="3">
    <source>
        <dbReference type="ARBA" id="ARBA00004141"/>
    </source>
</evidence>
<dbReference type="InterPro" id="IPR000701">
    <property type="entry name" value="SuccDH_FuR_B_TM-su"/>
</dbReference>
<evidence type="ECO:0000256" key="5">
    <source>
        <dbReference type="ARBA" id="ARBA00020076"/>
    </source>
</evidence>
<dbReference type="SUPFAM" id="SSF81343">
    <property type="entry name" value="Fumarate reductase respiratory complex transmembrane subunits"/>
    <property type="match status" value="1"/>
</dbReference>
<keyword evidence="16" id="KW-1185">Reference proteome</keyword>
<comment type="subunit">
    <text evidence="12">Part of an enzyme complex containing four subunits: a flavoprotein, an iron-sulfur protein, plus two membrane-anchoring proteins, SdhC and SdhD. The complex can form homotrimers.</text>
</comment>
<comment type="function">
    <text evidence="2">Membrane-anchoring subunit of succinate dehydrogenase (SDH).</text>
</comment>
<dbReference type="GO" id="GO:0016020">
    <property type="term" value="C:membrane"/>
    <property type="evidence" value="ECO:0007669"/>
    <property type="project" value="UniProtKB-SubCell"/>
</dbReference>
<dbReference type="PANTHER" id="PTHR10978">
    <property type="entry name" value="SUCCINATE DEHYDROGENASE CYTOCHROME B560 SUBUNIT"/>
    <property type="match status" value="1"/>
</dbReference>
<keyword evidence="8" id="KW-0479">Metal-binding</keyword>
<dbReference type="NCBIfam" id="TIGR02970">
    <property type="entry name" value="succ_dehyd_cytB"/>
    <property type="match status" value="1"/>
</dbReference>
<dbReference type="Gene3D" id="1.20.1300.10">
    <property type="entry name" value="Fumarate reductase/succinate dehydrogenase, transmembrane subunit"/>
    <property type="match status" value="1"/>
</dbReference>
<dbReference type="Pfam" id="PF01127">
    <property type="entry name" value="Sdh_cyt"/>
    <property type="match status" value="1"/>
</dbReference>
<evidence type="ECO:0000256" key="2">
    <source>
        <dbReference type="ARBA" id="ARBA00004050"/>
    </source>
</evidence>
<dbReference type="Proteomes" id="UP000253941">
    <property type="component" value="Unassembled WGS sequence"/>
</dbReference>
<evidence type="ECO:0000256" key="8">
    <source>
        <dbReference type="ARBA" id="ARBA00022723"/>
    </source>
</evidence>
<comment type="similarity">
    <text evidence="4">Belongs to the cytochrome b560 family.</text>
</comment>
<organism evidence="15 16">
    <name type="scientific">Ferruginivarius sediminum</name>
    <dbReference type="NCBI Taxonomy" id="2661937"/>
    <lineage>
        <taxon>Bacteria</taxon>
        <taxon>Pseudomonadati</taxon>
        <taxon>Pseudomonadota</taxon>
        <taxon>Alphaproteobacteria</taxon>
        <taxon>Rhodospirillales</taxon>
        <taxon>Rhodospirillaceae</taxon>
        <taxon>Ferruginivarius</taxon>
    </lineage>
</organism>
<feature type="transmembrane region" description="Helical" evidence="14">
    <location>
        <begin position="78"/>
        <end position="101"/>
    </location>
</feature>
<evidence type="ECO:0000256" key="1">
    <source>
        <dbReference type="ARBA" id="ARBA00001971"/>
    </source>
</evidence>
<comment type="caution">
    <text evidence="15">The sequence shown here is derived from an EMBL/GenBank/DDBJ whole genome shotgun (WGS) entry which is preliminary data.</text>
</comment>
<evidence type="ECO:0000256" key="10">
    <source>
        <dbReference type="ARBA" id="ARBA00023004"/>
    </source>
</evidence>
<proteinExistence type="inferred from homology"/>
<evidence type="ECO:0000256" key="11">
    <source>
        <dbReference type="ARBA" id="ARBA00023136"/>
    </source>
</evidence>
<evidence type="ECO:0000256" key="9">
    <source>
        <dbReference type="ARBA" id="ARBA00022989"/>
    </source>
</evidence>
<evidence type="ECO:0000313" key="15">
    <source>
        <dbReference type="EMBL" id="RDD61142.1"/>
    </source>
</evidence>
<evidence type="ECO:0000256" key="7">
    <source>
        <dbReference type="ARBA" id="ARBA00022692"/>
    </source>
</evidence>
<comment type="cofactor">
    <cofactor evidence="1">
        <name>heme</name>
        <dbReference type="ChEBI" id="CHEBI:30413"/>
    </cofactor>
</comment>
<comment type="subcellular location">
    <subcellularLocation>
        <location evidence="3">Membrane</location>
        <topology evidence="3">Multi-pass membrane protein</topology>
    </subcellularLocation>
</comment>
<sequence>MYPAATSPPEAALTRSGAGSISEPSFALCCCAAIRLRCRETSPFAADPRRRGALSTSDRPLSPHLQVYRPQLTSTLSIFHRITGVFLTLGTLLLTWWLVAAASGAEAFAAAQWFIGSWIGYLLLLGWSVALFYHLCNGIRHLFWDAGYGFELVNVYRSGWAVLIGTAVLTVVAWIAGLIAL</sequence>
<dbReference type="PANTHER" id="PTHR10978:SF5">
    <property type="entry name" value="SUCCINATE DEHYDROGENASE CYTOCHROME B560 SUBUNIT, MITOCHONDRIAL"/>
    <property type="match status" value="1"/>
</dbReference>
<feature type="region of interest" description="Disordered" evidence="13">
    <location>
        <begin position="1"/>
        <end position="21"/>
    </location>
</feature>
<dbReference type="PROSITE" id="PS01000">
    <property type="entry name" value="SDH_CYT_1"/>
    <property type="match status" value="1"/>
</dbReference>
<dbReference type="GO" id="GO:0046872">
    <property type="term" value="F:metal ion binding"/>
    <property type="evidence" value="ECO:0007669"/>
    <property type="project" value="UniProtKB-KW"/>
</dbReference>